<evidence type="ECO:0000259" key="13">
    <source>
        <dbReference type="PROSITE" id="PS00794"/>
    </source>
</evidence>
<dbReference type="InterPro" id="IPR000550">
    <property type="entry name" value="Hppk"/>
</dbReference>
<dbReference type="GO" id="GO:0005524">
    <property type="term" value="F:ATP binding"/>
    <property type="evidence" value="ECO:0007669"/>
    <property type="project" value="UniProtKB-KW"/>
</dbReference>
<evidence type="ECO:0000256" key="4">
    <source>
        <dbReference type="ARBA" id="ARBA00016218"/>
    </source>
</evidence>
<keyword evidence="7 14" id="KW-0418">Kinase</keyword>
<dbReference type="CDD" id="cd00483">
    <property type="entry name" value="HPPK"/>
    <property type="match status" value="1"/>
</dbReference>
<evidence type="ECO:0000313" key="14">
    <source>
        <dbReference type="EMBL" id="SLM19641.1"/>
    </source>
</evidence>
<evidence type="ECO:0000256" key="2">
    <source>
        <dbReference type="ARBA" id="ARBA00005810"/>
    </source>
</evidence>
<dbReference type="PROSITE" id="PS00794">
    <property type="entry name" value="HPPK"/>
    <property type="match status" value="1"/>
</dbReference>
<keyword evidence="6" id="KW-0547">Nucleotide-binding</keyword>
<dbReference type="AlphaFoldDB" id="A0A3P3XTM3"/>
<protein>
    <recommendedName>
        <fullName evidence="4">2-amino-4-hydroxy-6-hydroxymethyldihydropteridine pyrophosphokinase</fullName>
        <ecNumber evidence="3">2.7.6.3</ecNumber>
    </recommendedName>
    <alternativeName>
        <fullName evidence="11">6-hydroxymethyl-7,8-dihydropterin pyrophosphokinase</fullName>
    </alternativeName>
    <alternativeName>
        <fullName evidence="12">7,8-dihydro-6-hydroxymethylpterin-pyrophosphokinase</fullName>
    </alternativeName>
</protein>
<name>A0A3P3XTM3_9SPIR</name>
<keyword evidence="9" id="KW-0289">Folate biosynthesis</keyword>
<proteinExistence type="inferred from homology"/>
<dbReference type="SUPFAM" id="SSF55083">
    <property type="entry name" value="6-hydroxymethyl-7,8-dihydropterin pyrophosphokinase, HPPK"/>
    <property type="match status" value="1"/>
</dbReference>
<dbReference type="GO" id="GO:0016301">
    <property type="term" value="F:kinase activity"/>
    <property type="evidence" value="ECO:0007669"/>
    <property type="project" value="UniProtKB-KW"/>
</dbReference>
<dbReference type="GO" id="GO:0046656">
    <property type="term" value="P:folic acid biosynthetic process"/>
    <property type="evidence" value="ECO:0007669"/>
    <property type="project" value="UniProtKB-KW"/>
</dbReference>
<evidence type="ECO:0000256" key="3">
    <source>
        <dbReference type="ARBA" id="ARBA00013253"/>
    </source>
</evidence>
<dbReference type="PANTHER" id="PTHR43071">
    <property type="entry name" value="2-AMINO-4-HYDROXY-6-HYDROXYMETHYLDIHYDROPTERIDINE PYROPHOSPHOKINASE"/>
    <property type="match status" value="1"/>
</dbReference>
<reference evidence="14" key="1">
    <citation type="submission" date="2017-02" db="EMBL/GenBank/DDBJ databases">
        <authorList>
            <person name="Regsiter A."/>
            <person name="William W."/>
        </authorList>
    </citation>
    <scope>NUCLEOTIDE SEQUENCE</scope>
    <source>
        <strain evidence="14">BdmA 4</strain>
    </source>
</reference>
<evidence type="ECO:0000256" key="9">
    <source>
        <dbReference type="ARBA" id="ARBA00022909"/>
    </source>
</evidence>
<dbReference type="PANTHER" id="PTHR43071:SF1">
    <property type="entry name" value="2-AMINO-4-HYDROXY-6-HYDROXYMETHYLDIHYDROPTERIDINE PYROPHOSPHOKINASE"/>
    <property type="match status" value="1"/>
</dbReference>
<dbReference type="EC" id="2.7.6.3" evidence="3"/>
<sequence>MMEKVWLGLGSNKGDSPAILRAVLNELDTSLSECRHSGLWRSRARYYEDQEDFFNMAVCGMTDLNPRELLKKINEIETRFGRNRSKEIKKGPRTIDIDILLYGQKIITEPDLIIPHPGLAERKFALLPLLELDYELCHPGMGISIKQLAASLPPQGIYPVNDCRYDGPYSE</sequence>
<evidence type="ECO:0000256" key="10">
    <source>
        <dbReference type="ARBA" id="ARBA00029409"/>
    </source>
</evidence>
<keyword evidence="5 14" id="KW-0808">Transferase</keyword>
<dbReference type="UniPathway" id="UPA00077">
    <property type="reaction ID" value="UER00155"/>
</dbReference>
<evidence type="ECO:0000256" key="1">
    <source>
        <dbReference type="ARBA" id="ARBA00005051"/>
    </source>
</evidence>
<dbReference type="NCBIfam" id="TIGR01498">
    <property type="entry name" value="folK"/>
    <property type="match status" value="1"/>
</dbReference>
<accession>A0A3P3XTM3</accession>
<dbReference type="InterPro" id="IPR035907">
    <property type="entry name" value="Hppk_sf"/>
</dbReference>
<comment type="similarity">
    <text evidence="2">Belongs to the HPPK family.</text>
</comment>
<organism evidence="14">
    <name type="scientific">uncultured spirochete</name>
    <dbReference type="NCBI Taxonomy" id="156406"/>
    <lineage>
        <taxon>Bacteria</taxon>
        <taxon>Pseudomonadati</taxon>
        <taxon>Spirochaetota</taxon>
        <taxon>Spirochaetia</taxon>
        <taxon>Spirochaetales</taxon>
        <taxon>environmental samples</taxon>
    </lineage>
</organism>
<feature type="domain" description="7,8-dihydro-6-hydroxymethylpterin-pyrophosphokinase" evidence="13">
    <location>
        <begin position="89"/>
        <end position="100"/>
    </location>
</feature>
<comment type="function">
    <text evidence="10">Catalyzes the transfer of pyrophosphate from adenosine triphosphate (ATP) to 6-hydroxymethyl-7,8-dihydropterin, an enzymatic step in folate biosynthesis pathway.</text>
</comment>
<keyword evidence="8" id="KW-0067">ATP-binding</keyword>
<evidence type="ECO:0000256" key="6">
    <source>
        <dbReference type="ARBA" id="ARBA00022741"/>
    </source>
</evidence>
<evidence type="ECO:0000256" key="5">
    <source>
        <dbReference type="ARBA" id="ARBA00022679"/>
    </source>
</evidence>
<dbReference type="Gene3D" id="3.30.70.560">
    <property type="entry name" value="7,8-Dihydro-6-hydroxymethylpterin-pyrophosphokinase HPPK"/>
    <property type="match status" value="1"/>
</dbReference>
<evidence type="ECO:0000256" key="12">
    <source>
        <dbReference type="ARBA" id="ARBA00033413"/>
    </source>
</evidence>
<dbReference type="Pfam" id="PF01288">
    <property type="entry name" value="HPPK"/>
    <property type="match status" value="1"/>
</dbReference>
<evidence type="ECO:0000256" key="11">
    <source>
        <dbReference type="ARBA" id="ARBA00029766"/>
    </source>
</evidence>
<evidence type="ECO:0000256" key="8">
    <source>
        <dbReference type="ARBA" id="ARBA00022840"/>
    </source>
</evidence>
<evidence type="ECO:0000256" key="7">
    <source>
        <dbReference type="ARBA" id="ARBA00022777"/>
    </source>
</evidence>
<comment type="pathway">
    <text evidence="1">Cofactor biosynthesis; tetrahydrofolate biosynthesis; 2-amino-4-hydroxy-6-hydroxymethyl-7,8-dihydropteridine diphosphate from 7,8-dihydroneopterin triphosphate: step 4/4.</text>
</comment>
<gene>
    <name evidence="14" type="primary">folK</name>
    <name evidence="14" type="ORF">SPIRO4BDMA_70063</name>
</gene>
<dbReference type="EMBL" id="FWDO01000007">
    <property type="protein sequence ID" value="SLM19641.1"/>
    <property type="molecule type" value="Genomic_DNA"/>
</dbReference>
<dbReference type="GO" id="GO:0046654">
    <property type="term" value="P:tetrahydrofolate biosynthetic process"/>
    <property type="evidence" value="ECO:0007669"/>
    <property type="project" value="UniProtKB-UniPathway"/>
</dbReference>
<dbReference type="GO" id="GO:0003848">
    <property type="term" value="F:2-amino-4-hydroxy-6-hydroxymethyldihydropteridine diphosphokinase activity"/>
    <property type="evidence" value="ECO:0007669"/>
    <property type="project" value="UniProtKB-EC"/>
</dbReference>